<evidence type="ECO:0000313" key="3">
    <source>
        <dbReference type="EMBL" id="KAK3603011.1"/>
    </source>
</evidence>
<keyword evidence="1" id="KW-0479">Metal-binding</keyword>
<keyword evidence="4" id="KW-1185">Reference proteome</keyword>
<proteinExistence type="predicted"/>
<comment type="caution">
    <text evidence="3">The sequence shown here is derived from an EMBL/GenBank/DDBJ whole genome shotgun (WGS) entry which is preliminary data.</text>
</comment>
<evidence type="ECO:0000256" key="1">
    <source>
        <dbReference type="PIRSR" id="PIRSR619791-2"/>
    </source>
</evidence>
<dbReference type="EMBL" id="JAEAOA010002208">
    <property type="protein sequence ID" value="KAK3603011.1"/>
    <property type="molecule type" value="Genomic_DNA"/>
</dbReference>
<protein>
    <submittedName>
        <fullName evidence="3">Uncharacterized protein</fullName>
    </submittedName>
</protein>
<dbReference type="Proteomes" id="UP001195483">
    <property type="component" value="Unassembled WGS sequence"/>
</dbReference>
<feature type="binding site" description="axial binding residue" evidence="1">
    <location>
        <position position="247"/>
    </location>
    <ligand>
        <name>heme b</name>
        <dbReference type="ChEBI" id="CHEBI:60344"/>
    </ligand>
    <ligandPart>
        <name>Fe</name>
        <dbReference type="ChEBI" id="CHEBI:18248"/>
    </ligandPart>
</feature>
<keyword evidence="1" id="KW-0349">Heme</keyword>
<dbReference type="GO" id="GO:0020037">
    <property type="term" value="F:heme binding"/>
    <property type="evidence" value="ECO:0007669"/>
    <property type="project" value="InterPro"/>
</dbReference>
<dbReference type="Gene3D" id="1.10.640.10">
    <property type="entry name" value="Haem peroxidase domain superfamily, animal type"/>
    <property type="match status" value="1"/>
</dbReference>
<dbReference type="PANTHER" id="PTHR11475:SF143">
    <property type="entry name" value="PUTATIVE-RELATED"/>
    <property type="match status" value="1"/>
</dbReference>
<reference evidence="3" key="2">
    <citation type="journal article" date="2021" name="Genome Biol. Evol.">
        <title>Developing a high-quality reference genome for a parasitic bivalve with doubly uniparental inheritance (Bivalvia: Unionida).</title>
        <authorList>
            <person name="Smith C.H."/>
        </authorList>
    </citation>
    <scope>NUCLEOTIDE SEQUENCE</scope>
    <source>
        <strain evidence="3">CHS0354</strain>
        <tissue evidence="3">Mantle</tissue>
    </source>
</reference>
<evidence type="ECO:0000256" key="2">
    <source>
        <dbReference type="SAM" id="Phobius"/>
    </source>
</evidence>
<feature type="transmembrane region" description="Helical" evidence="2">
    <location>
        <begin position="426"/>
        <end position="447"/>
    </location>
</feature>
<gene>
    <name evidence="3" type="ORF">CHS0354_037758</name>
</gene>
<dbReference type="AlphaFoldDB" id="A0AAE0T3N7"/>
<dbReference type="SUPFAM" id="SSF48113">
    <property type="entry name" value="Heme-dependent peroxidases"/>
    <property type="match status" value="1"/>
</dbReference>
<dbReference type="GO" id="GO:0046872">
    <property type="term" value="F:metal ion binding"/>
    <property type="evidence" value="ECO:0007669"/>
    <property type="project" value="UniProtKB-KW"/>
</dbReference>
<evidence type="ECO:0000313" key="4">
    <source>
        <dbReference type="Proteomes" id="UP001195483"/>
    </source>
</evidence>
<dbReference type="GO" id="GO:0004601">
    <property type="term" value="F:peroxidase activity"/>
    <property type="evidence" value="ECO:0007669"/>
    <property type="project" value="InterPro"/>
</dbReference>
<dbReference type="GO" id="GO:0005576">
    <property type="term" value="C:extracellular region"/>
    <property type="evidence" value="ECO:0007669"/>
    <property type="project" value="UniProtKB-SubCell"/>
</dbReference>
<keyword evidence="1" id="KW-0408">Iron</keyword>
<dbReference type="PANTHER" id="PTHR11475">
    <property type="entry name" value="OXIDASE/PEROXIDASE"/>
    <property type="match status" value="1"/>
</dbReference>
<sequence length="448" mass="50529">MGHDTYNSDWMGHDTYHCDWMGHDMHHCDWMGHDTCHCNWMRHYTGISAPRTLGKGGVPLPSPRLVSNVIHQSAVCNLQDNKLSAFAMQWGQNLAHDFIDTPTLQGIRNPINQATSFIDASFLYGADKETMDSLRLLKGGDNRIHVVPGLATIQIIFLREHNRIATFLGNINSHWDDETIFQETRKIVAAIVQHVVYMEYLPHILGPIIMKKYGLYSTPKGFNTVYNPTVDPTTANAFGAAAYRFGHTLIPGELILYNHLLLQKAIKIEHAFNRPTALMDDYGRGADNLCRWLFRDGAAKSDRFLEPGLRDNLFLDDDGDSFDLAAVNIQRGRDQGIPGYNAWREWCGLPVAVHFGSGPGGLVDLYPDAAMLLSKLYRNPDDIDLFTAGLSERHVLGGSVGPTFACIIGHQFKEWKQGDRFWYENMFSGSGFTLRTFCLLFIIFFILL</sequence>
<keyword evidence="2" id="KW-0472">Membrane</keyword>
<dbReference type="InterPro" id="IPR037120">
    <property type="entry name" value="Haem_peroxidase_sf_animal"/>
</dbReference>
<organism evidence="3 4">
    <name type="scientific">Potamilus streckersoni</name>
    <dbReference type="NCBI Taxonomy" id="2493646"/>
    <lineage>
        <taxon>Eukaryota</taxon>
        <taxon>Metazoa</taxon>
        <taxon>Spiralia</taxon>
        <taxon>Lophotrochozoa</taxon>
        <taxon>Mollusca</taxon>
        <taxon>Bivalvia</taxon>
        <taxon>Autobranchia</taxon>
        <taxon>Heteroconchia</taxon>
        <taxon>Palaeoheterodonta</taxon>
        <taxon>Unionida</taxon>
        <taxon>Unionoidea</taxon>
        <taxon>Unionidae</taxon>
        <taxon>Ambleminae</taxon>
        <taxon>Lampsilini</taxon>
        <taxon>Potamilus</taxon>
    </lineage>
</organism>
<dbReference type="Pfam" id="PF03098">
    <property type="entry name" value="An_peroxidase"/>
    <property type="match status" value="2"/>
</dbReference>
<dbReference type="CDD" id="cd09823">
    <property type="entry name" value="peroxinectin_like"/>
    <property type="match status" value="1"/>
</dbReference>
<dbReference type="GO" id="GO:0006979">
    <property type="term" value="P:response to oxidative stress"/>
    <property type="evidence" value="ECO:0007669"/>
    <property type="project" value="InterPro"/>
</dbReference>
<accession>A0AAE0T3N7</accession>
<reference evidence="3" key="1">
    <citation type="journal article" date="2021" name="Genome Biol. Evol.">
        <title>A High-Quality Reference Genome for a Parasitic Bivalve with Doubly Uniparental Inheritance (Bivalvia: Unionida).</title>
        <authorList>
            <person name="Smith C.H."/>
        </authorList>
    </citation>
    <scope>NUCLEOTIDE SEQUENCE</scope>
    <source>
        <strain evidence="3">CHS0354</strain>
    </source>
</reference>
<dbReference type="InterPro" id="IPR019791">
    <property type="entry name" value="Haem_peroxidase_animal"/>
</dbReference>
<reference evidence="3" key="3">
    <citation type="submission" date="2023-05" db="EMBL/GenBank/DDBJ databases">
        <authorList>
            <person name="Smith C.H."/>
        </authorList>
    </citation>
    <scope>NUCLEOTIDE SEQUENCE</scope>
    <source>
        <strain evidence="3">CHS0354</strain>
        <tissue evidence="3">Mantle</tissue>
    </source>
</reference>
<dbReference type="InterPro" id="IPR010255">
    <property type="entry name" value="Haem_peroxidase_sf"/>
</dbReference>
<dbReference type="PROSITE" id="PS50292">
    <property type="entry name" value="PEROXIDASE_3"/>
    <property type="match status" value="1"/>
</dbReference>
<name>A0AAE0T3N7_9BIVA</name>
<keyword evidence="2" id="KW-1133">Transmembrane helix</keyword>
<keyword evidence="2" id="KW-0812">Transmembrane</keyword>